<reference evidence="1 2" key="1">
    <citation type="journal article" date="2011" name="J. Bacteriol.">
        <title>Genome sequence of strain IMCC3088, a proteorhodopsin-containing marine bacterium belonging to the OM60/NOR5 clade.</title>
        <authorList>
            <person name="Jang Y."/>
            <person name="Oh H.M."/>
            <person name="Kang I."/>
            <person name="Lee K."/>
            <person name="Yang S.J."/>
            <person name="Cho J.C."/>
        </authorList>
    </citation>
    <scope>NUCLEOTIDE SEQUENCE [LARGE SCALE GENOMIC DNA]</scope>
    <source>
        <strain evidence="1 2">IMCC3088</strain>
    </source>
</reference>
<accession>F3L0I5</accession>
<evidence type="ECO:0000313" key="1">
    <source>
        <dbReference type="EMBL" id="EGG30138.1"/>
    </source>
</evidence>
<dbReference type="Proteomes" id="UP000005615">
    <property type="component" value="Unassembled WGS sequence"/>
</dbReference>
<dbReference type="EMBL" id="AEIG01000022">
    <property type="protein sequence ID" value="EGG30138.1"/>
    <property type="molecule type" value="Genomic_DNA"/>
</dbReference>
<evidence type="ECO:0000313" key="2">
    <source>
        <dbReference type="Proteomes" id="UP000005615"/>
    </source>
</evidence>
<comment type="caution">
    <text evidence="1">The sequence shown here is derived from an EMBL/GenBank/DDBJ whole genome shotgun (WGS) entry which is preliminary data.</text>
</comment>
<name>F3L0I5_9GAMM</name>
<sequence>MIKPDFKPRHDVSAFVSLNNVRYFGDSLRVFRRSLPSRGMSVGIETVDGGVSSRAC</sequence>
<organism evidence="1 2">
    <name type="scientific">Aequoribacter fuscus</name>
    <dbReference type="NCBI Taxonomy" id="2518989"/>
    <lineage>
        <taxon>Bacteria</taxon>
        <taxon>Pseudomonadati</taxon>
        <taxon>Pseudomonadota</taxon>
        <taxon>Gammaproteobacteria</taxon>
        <taxon>Cellvibrionales</taxon>
        <taxon>Halieaceae</taxon>
        <taxon>Aequoribacter</taxon>
    </lineage>
</organism>
<dbReference type="AlphaFoldDB" id="F3L0I5"/>
<keyword evidence="2" id="KW-1185">Reference proteome</keyword>
<proteinExistence type="predicted"/>
<gene>
    <name evidence="1" type="ORF">IMCC3088_921</name>
</gene>
<protein>
    <submittedName>
        <fullName evidence="1">Uncharacterized protein</fullName>
    </submittedName>
</protein>